<reference evidence="1" key="2">
    <citation type="journal article" date="2015" name="Fish Shellfish Immunol.">
        <title>Early steps in the European eel (Anguilla anguilla)-Vibrio vulnificus interaction in the gills: Role of the RtxA13 toxin.</title>
        <authorList>
            <person name="Callol A."/>
            <person name="Pajuelo D."/>
            <person name="Ebbesson L."/>
            <person name="Teles M."/>
            <person name="MacKenzie S."/>
            <person name="Amaro C."/>
        </authorList>
    </citation>
    <scope>NUCLEOTIDE SEQUENCE</scope>
</reference>
<accession>A0A0E9VW79</accession>
<proteinExistence type="predicted"/>
<evidence type="ECO:0000313" key="1">
    <source>
        <dbReference type="EMBL" id="JAH82287.1"/>
    </source>
</evidence>
<dbReference type="AlphaFoldDB" id="A0A0E9VW79"/>
<reference evidence="1" key="1">
    <citation type="submission" date="2014-11" db="EMBL/GenBank/DDBJ databases">
        <authorList>
            <person name="Amaro Gonzalez C."/>
        </authorList>
    </citation>
    <scope>NUCLEOTIDE SEQUENCE</scope>
</reference>
<protein>
    <submittedName>
        <fullName evidence="1">Uncharacterized protein</fullName>
    </submittedName>
</protein>
<dbReference type="EMBL" id="GBXM01026290">
    <property type="protein sequence ID" value="JAH82287.1"/>
    <property type="molecule type" value="Transcribed_RNA"/>
</dbReference>
<name>A0A0E9VW79_ANGAN</name>
<organism evidence="1">
    <name type="scientific">Anguilla anguilla</name>
    <name type="common">European freshwater eel</name>
    <name type="synonym">Muraena anguilla</name>
    <dbReference type="NCBI Taxonomy" id="7936"/>
    <lineage>
        <taxon>Eukaryota</taxon>
        <taxon>Metazoa</taxon>
        <taxon>Chordata</taxon>
        <taxon>Craniata</taxon>
        <taxon>Vertebrata</taxon>
        <taxon>Euteleostomi</taxon>
        <taxon>Actinopterygii</taxon>
        <taxon>Neopterygii</taxon>
        <taxon>Teleostei</taxon>
        <taxon>Anguilliformes</taxon>
        <taxon>Anguillidae</taxon>
        <taxon>Anguilla</taxon>
    </lineage>
</organism>
<sequence>MTCAIIHSYPVSASLSSSEIHFHFISAFYFIIGCRAPPSVEMKK</sequence>